<keyword evidence="3" id="KW-1185">Reference proteome</keyword>
<dbReference type="Pfam" id="PF04937">
    <property type="entry name" value="DUF659"/>
    <property type="match status" value="1"/>
</dbReference>
<protein>
    <recommendedName>
        <fullName evidence="1">DUF659 domain-containing protein</fullName>
    </recommendedName>
</protein>
<comment type="caution">
    <text evidence="2">The sequence shown here is derived from an EMBL/GenBank/DDBJ whole genome shotgun (WGS) entry which is preliminary data.</text>
</comment>
<dbReference type="SUPFAM" id="SSF53098">
    <property type="entry name" value="Ribonuclease H-like"/>
    <property type="match status" value="1"/>
</dbReference>
<accession>A0A445HQ76</accession>
<organism evidence="2 3">
    <name type="scientific">Glycine soja</name>
    <name type="common">Wild soybean</name>
    <dbReference type="NCBI Taxonomy" id="3848"/>
    <lineage>
        <taxon>Eukaryota</taxon>
        <taxon>Viridiplantae</taxon>
        <taxon>Streptophyta</taxon>
        <taxon>Embryophyta</taxon>
        <taxon>Tracheophyta</taxon>
        <taxon>Spermatophyta</taxon>
        <taxon>Magnoliopsida</taxon>
        <taxon>eudicotyledons</taxon>
        <taxon>Gunneridae</taxon>
        <taxon>Pentapetalae</taxon>
        <taxon>rosids</taxon>
        <taxon>fabids</taxon>
        <taxon>Fabales</taxon>
        <taxon>Fabaceae</taxon>
        <taxon>Papilionoideae</taxon>
        <taxon>50 kb inversion clade</taxon>
        <taxon>NPAAA clade</taxon>
        <taxon>indigoferoid/millettioid clade</taxon>
        <taxon>Phaseoleae</taxon>
        <taxon>Glycine</taxon>
        <taxon>Glycine subgen. Soja</taxon>
    </lineage>
</organism>
<feature type="domain" description="DUF659" evidence="1">
    <location>
        <begin position="13"/>
        <end position="153"/>
    </location>
</feature>
<dbReference type="Proteomes" id="UP000289340">
    <property type="component" value="Chromosome 12"/>
</dbReference>
<dbReference type="InterPro" id="IPR007021">
    <property type="entry name" value="DUF659"/>
</dbReference>
<proteinExistence type="predicted"/>
<dbReference type="PANTHER" id="PTHR32166">
    <property type="entry name" value="OSJNBA0013A04.12 PROTEIN"/>
    <property type="match status" value="1"/>
</dbReference>
<gene>
    <name evidence="2" type="ORF">D0Y65_034314</name>
</gene>
<name>A0A445HQ76_GLYSO</name>
<sequence>MVGRYGVGYEPLSYHDIREKLLKRAVAKTDVMLQEFRDEWKKIGCSIMSDGWTDKKRRSICNFLVNSPKGTVFLYSLDTSDISKTADKVLKMLDDVVDFVGEENVVQVITDNAANYKAVGELLMNKRENLYWTPCAAHCIDLIFEDFEKHLKIDTKARYYASLKKEVYVERKRDLKDNEFTLTQETFEDKGWNKLIEQVVYSEPFVREFYANTIIQDGHKEMKSRVRGIVVKYDSMAINNLLGSTLKLRKGQQSGYEE</sequence>
<dbReference type="EMBL" id="QZWG01000012">
    <property type="protein sequence ID" value="RZB75760.1"/>
    <property type="molecule type" value="Genomic_DNA"/>
</dbReference>
<evidence type="ECO:0000313" key="2">
    <source>
        <dbReference type="EMBL" id="RZB75760.1"/>
    </source>
</evidence>
<evidence type="ECO:0000259" key="1">
    <source>
        <dbReference type="Pfam" id="PF04937"/>
    </source>
</evidence>
<evidence type="ECO:0000313" key="3">
    <source>
        <dbReference type="Proteomes" id="UP000289340"/>
    </source>
</evidence>
<reference evidence="2 3" key="1">
    <citation type="submission" date="2018-09" db="EMBL/GenBank/DDBJ databases">
        <title>A high-quality reference genome of wild soybean provides a powerful tool to mine soybean genomes.</title>
        <authorList>
            <person name="Xie M."/>
            <person name="Chung C.Y.L."/>
            <person name="Li M.-W."/>
            <person name="Wong F.-L."/>
            <person name="Chan T.-F."/>
            <person name="Lam H.-M."/>
        </authorList>
    </citation>
    <scope>NUCLEOTIDE SEQUENCE [LARGE SCALE GENOMIC DNA]</scope>
    <source>
        <strain evidence="3">cv. W05</strain>
        <tissue evidence="2">Hypocotyl of etiolated seedlings</tissue>
    </source>
</reference>
<dbReference type="PANTHER" id="PTHR32166:SF122">
    <property type="entry name" value="OS09G0499600 PROTEIN"/>
    <property type="match status" value="1"/>
</dbReference>
<dbReference type="AlphaFoldDB" id="A0A445HQ76"/>
<dbReference type="InterPro" id="IPR012337">
    <property type="entry name" value="RNaseH-like_sf"/>
</dbReference>